<keyword evidence="7" id="KW-1185">Reference proteome</keyword>
<feature type="domain" description="TIR" evidence="5">
    <location>
        <begin position="10"/>
        <end position="178"/>
    </location>
</feature>
<accession>A0A1R3KEN8</accession>
<evidence type="ECO:0000256" key="1">
    <source>
        <dbReference type="ARBA" id="ARBA00022614"/>
    </source>
</evidence>
<dbReference type="SUPFAM" id="SSF52200">
    <property type="entry name" value="Toll/Interleukin receptor TIR domain"/>
    <property type="match status" value="1"/>
</dbReference>
<dbReference type="Gene3D" id="3.40.50.10140">
    <property type="entry name" value="Toll/interleukin-1 receptor homology (TIR) domain"/>
    <property type="match status" value="1"/>
</dbReference>
<keyword evidence="2" id="KW-0677">Repeat</keyword>
<dbReference type="InterPro" id="IPR044974">
    <property type="entry name" value="Disease_R_plants"/>
</dbReference>
<dbReference type="PROSITE" id="PS50104">
    <property type="entry name" value="TIR"/>
    <property type="match status" value="1"/>
</dbReference>
<evidence type="ECO:0000256" key="4">
    <source>
        <dbReference type="ARBA" id="ARBA00023027"/>
    </source>
</evidence>
<keyword evidence="1" id="KW-0433">Leucine-rich repeat</keyword>
<dbReference type="PRINTS" id="PR00364">
    <property type="entry name" value="DISEASERSIST"/>
</dbReference>
<dbReference type="GO" id="GO:0006952">
    <property type="term" value="P:defense response"/>
    <property type="evidence" value="ECO:0007669"/>
    <property type="project" value="UniProtKB-KW"/>
</dbReference>
<dbReference type="SUPFAM" id="SSF52540">
    <property type="entry name" value="P-loop containing nucleoside triphosphate hydrolases"/>
    <property type="match status" value="1"/>
</dbReference>
<dbReference type="SUPFAM" id="SSF46785">
    <property type="entry name" value="Winged helix' DNA-binding domain"/>
    <property type="match status" value="1"/>
</dbReference>
<dbReference type="AlphaFoldDB" id="A0A1R3KEN8"/>
<keyword evidence="3" id="KW-0611">Plant defense</keyword>
<dbReference type="Pfam" id="PF23282">
    <property type="entry name" value="WHD_ROQ1"/>
    <property type="match status" value="1"/>
</dbReference>
<protein>
    <recommendedName>
        <fullName evidence="5">TIR domain-containing protein</fullName>
    </recommendedName>
</protein>
<dbReference type="InterPro" id="IPR036390">
    <property type="entry name" value="WH_DNA-bd_sf"/>
</dbReference>
<gene>
    <name evidence="6" type="ORF">COLO4_08793</name>
</gene>
<proteinExistence type="predicted"/>
<dbReference type="OrthoDB" id="964740at2759"/>
<dbReference type="EMBL" id="AWUE01013949">
    <property type="protein sequence ID" value="OMP05519.1"/>
    <property type="molecule type" value="Genomic_DNA"/>
</dbReference>
<dbReference type="Pfam" id="PF01582">
    <property type="entry name" value="TIR"/>
    <property type="match status" value="1"/>
</dbReference>
<evidence type="ECO:0000259" key="5">
    <source>
        <dbReference type="PROSITE" id="PS50104"/>
    </source>
</evidence>
<sequence>MASSSSSVQPRYQVFMSFRGEDTRHNFTSHLLKALKDRGIHVFFDENELEKGEQLTPALLNAIEASKISIIVLSKDYASSEACLAELSKIMECKDSPAGQIVLPIFYRVNPSDVRHHGGPFKESFHQHFINKPEETERWKVAFSQVGNLKGWHIDGGIFDRSETGYIEDIIKVVLGKLRSKSTSVSKHYLVGIDDHIVKIVRLIEQEDISVIGIWGLGGIGKTALAEAVYSEVVSGPNKFGAHHFLLNVRERSEKNGMRSLRDDLLPQLLKEDIKIYTPRVRYKVIQDRLNNIRALVVLDDVSNLDQIDGLGVNHLGPGSKIIVTSRDRQLLKNIGVGRELHEVKKLNGDDSLKLFCNFAFKQYNPIADFRDLSMKFLSYAGGQPLALRVLGRALYGRTRDVWESTLKELEEYPEKLIFGPLKISYDGLGHLEQKIFLDIACFFTGQQKDYVTKMLEGFYGGGALSGITKLVDKCLLDDKFDYLWMHDLLQEMGRDIVRQESENPGRRSRLWSAEDVYHVLKYNKGTKLIKGISVDMSQLKALQIHPAIFRKMVNLVFIRFYCKDISCNKLFLANEDLNYLPDGLRSLCWIVIH</sequence>
<dbReference type="InterPro" id="IPR002182">
    <property type="entry name" value="NB-ARC"/>
</dbReference>
<evidence type="ECO:0000313" key="7">
    <source>
        <dbReference type="Proteomes" id="UP000187203"/>
    </source>
</evidence>
<name>A0A1R3KEN8_9ROSI</name>
<reference evidence="7" key="1">
    <citation type="submission" date="2013-09" db="EMBL/GenBank/DDBJ databases">
        <title>Corchorus olitorius genome sequencing.</title>
        <authorList>
            <person name="Alam M."/>
            <person name="Haque M.S."/>
            <person name="Islam M.S."/>
            <person name="Emdad E.M."/>
            <person name="Islam M.M."/>
            <person name="Ahmed B."/>
            <person name="Halim A."/>
            <person name="Hossen Q.M.M."/>
            <person name="Hossain M.Z."/>
            <person name="Ahmed R."/>
            <person name="Khan M.M."/>
            <person name="Islam R."/>
            <person name="Rashid M.M."/>
            <person name="Khan S.A."/>
            <person name="Rahman M.S."/>
            <person name="Alam M."/>
            <person name="Yahiya A.S."/>
            <person name="Khan M.S."/>
            <person name="Azam M.S."/>
            <person name="Haque T."/>
            <person name="Lashkar M.Z.H."/>
            <person name="Akhand A.I."/>
            <person name="Morshed G."/>
            <person name="Roy S."/>
            <person name="Uddin K.S."/>
            <person name="Rabeya T."/>
            <person name="Hossain A.S."/>
            <person name="Chowdhury A."/>
            <person name="Snigdha A.R."/>
            <person name="Mortoza M.S."/>
            <person name="Matin S.A."/>
            <person name="Hoque S.M.E."/>
            <person name="Islam M.K."/>
            <person name="Roy D.K."/>
            <person name="Haider R."/>
            <person name="Moosa M.M."/>
            <person name="Elias S.M."/>
            <person name="Hasan A.M."/>
            <person name="Jahan S."/>
            <person name="Shafiuddin M."/>
            <person name="Mahmood N."/>
            <person name="Shommy N.S."/>
        </authorList>
    </citation>
    <scope>NUCLEOTIDE SEQUENCE [LARGE SCALE GENOMIC DNA]</scope>
    <source>
        <strain evidence="7">cv. O-4</strain>
    </source>
</reference>
<evidence type="ECO:0000256" key="3">
    <source>
        <dbReference type="ARBA" id="ARBA00022821"/>
    </source>
</evidence>
<dbReference type="GO" id="GO:0043531">
    <property type="term" value="F:ADP binding"/>
    <property type="evidence" value="ECO:0007669"/>
    <property type="project" value="InterPro"/>
</dbReference>
<comment type="caution">
    <text evidence="6">The sequence shown here is derived from an EMBL/GenBank/DDBJ whole genome shotgun (WGS) entry which is preliminary data.</text>
</comment>
<dbReference type="STRING" id="93759.A0A1R3KEN8"/>
<dbReference type="GO" id="GO:0007165">
    <property type="term" value="P:signal transduction"/>
    <property type="evidence" value="ECO:0007669"/>
    <property type="project" value="InterPro"/>
</dbReference>
<dbReference type="InterPro" id="IPR058192">
    <property type="entry name" value="WHD_ROQ1-like"/>
</dbReference>
<evidence type="ECO:0000256" key="2">
    <source>
        <dbReference type="ARBA" id="ARBA00022737"/>
    </source>
</evidence>
<organism evidence="6 7">
    <name type="scientific">Corchorus olitorius</name>
    <dbReference type="NCBI Taxonomy" id="93759"/>
    <lineage>
        <taxon>Eukaryota</taxon>
        <taxon>Viridiplantae</taxon>
        <taxon>Streptophyta</taxon>
        <taxon>Embryophyta</taxon>
        <taxon>Tracheophyta</taxon>
        <taxon>Spermatophyta</taxon>
        <taxon>Magnoliopsida</taxon>
        <taxon>eudicotyledons</taxon>
        <taxon>Gunneridae</taxon>
        <taxon>Pentapetalae</taxon>
        <taxon>rosids</taxon>
        <taxon>malvids</taxon>
        <taxon>Malvales</taxon>
        <taxon>Malvaceae</taxon>
        <taxon>Grewioideae</taxon>
        <taxon>Apeibeae</taxon>
        <taxon>Corchorus</taxon>
    </lineage>
</organism>
<dbReference type="Gene3D" id="1.10.8.430">
    <property type="entry name" value="Helical domain of apoptotic protease-activating factors"/>
    <property type="match status" value="1"/>
</dbReference>
<dbReference type="PANTHER" id="PTHR11017">
    <property type="entry name" value="LEUCINE-RICH REPEAT-CONTAINING PROTEIN"/>
    <property type="match status" value="1"/>
</dbReference>
<dbReference type="Pfam" id="PF00931">
    <property type="entry name" value="NB-ARC"/>
    <property type="match status" value="1"/>
</dbReference>
<dbReference type="FunFam" id="3.40.50.10140:FF:000007">
    <property type="entry name" value="Disease resistance protein (TIR-NBS-LRR class)"/>
    <property type="match status" value="1"/>
</dbReference>
<dbReference type="Gene3D" id="3.40.50.300">
    <property type="entry name" value="P-loop containing nucleotide triphosphate hydrolases"/>
    <property type="match status" value="1"/>
</dbReference>
<dbReference type="InterPro" id="IPR000157">
    <property type="entry name" value="TIR_dom"/>
</dbReference>
<dbReference type="InterPro" id="IPR027417">
    <property type="entry name" value="P-loop_NTPase"/>
</dbReference>
<dbReference type="Proteomes" id="UP000187203">
    <property type="component" value="Unassembled WGS sequence"/>
</dbReference>
<keyword evidence="4" id="KW-0520">NAD</keyword>
<evidence type="ECO:0000313" key="6">
    <source>
        <dbReference type="EMBL" id="OMP05519.1"/>
    </source>
</evidence>
<dbReference type="InterPro" id="IPR035897">
    <property type="entry name" value="Toll_tir_struct_dom_sf"/>
</dbReference>
<dbReference type="SMART" id="SM00255">
    <property type="entry name" value="TIR"/>
    <property type="match status" value="1"/>
</dbReference>
<dbReference type="InterPro" id="IPR042197">
    <property type="entry name" value="Apaf_helical"/>
</dbReference>
<dbReference type="PANTHER" id="PTHR11017:SF479">
    <property type="entry name" value="DISEASE RESISTANCE PROTEIN (TIR-NBS-LRR CLASS) FAMILY"/>
    <property type="match status" value="1"/>
</dbReference>